<evidence type="ECO:0000256" key="5">
    <source>
        <dbReference type="SAM" id="Phobius"/>
    </source>
</evidence>
<feature type="transmembrane region" description="Helical" evidence="5">
    <location>
        <begin position="6"/>
        <end position="39"/>
    </location>
</feature>
<evidence type="ECO:0000256" key="2">
    <source>
        <dbReference type="ARBA" id="ARBA00022692"/>
    </source>
</evidence>
<name>A0A381U1M6_9ZZZZ</name>
<evidence type="ECO:0000256" key="3">
    <source>
        <dbReference type="ARBA" id="ARBA00022989"/>
    </source>
</evidence>
<dbReference type="GO" id="GO:0016020">
    <property type="term" value="C:membrane"/>
    <property type="evidence" value="ECO:0007669"/>
    <property type="project" value="UniProtKB-SubCell"/>
</dbReference>
<dbReference type="AlphaFoldDB" id="A0A381U1M6"/>
<gene>
    <name evidence="6" type="ORF">METZ01_LOCUS74021</name>
</gene>
<evidence type="ECO:0000256" key="4">
    <source>
        <dbReference type="ARBA" id="ARBA00023136"/>
    </source>
</evidence>
<keyword evidence="4 5" id="KW-0472">Membrane</keyword>
<feature type="transmembrane region" description="Helical" evidence="5">
    <location>
        <begin position="187"/>
        <end position="208"/>
    </location>
</feature>
<organism evidence="6">
    <name type="scientific">marine metagenome</name>
    <dbReference type="NCBI Taxonomy" id="408172"/>
    <lineage>
        <taxon>unclassified sequences</taxon>
        <taxon>metagenomes</taxon>
        <taxon>ecological metagenomes</taxon>
    </lineage>
</organism>
<dbReference type="PANTHER" id="PTHR43483:SF3">
    <property type="entry name" value="MEMBRANE TRANSPORTER PROTEIN HI_0806-RELATED"/>
    <property type="match status" value="1"/>
</dbReference>
<feature type="transmembrane region" description="Helical" evidence="5">
    <location>
        <begin position="214"/>
        <end position="237"/>
    </location>
</feature>
<evidence type="ECO:0000256" key="1">
    <source>
        <dbReference type="ARBA" id="ARBA00004141"/>
    </source>
</evidence>
<feature type="transmembrane region" description="Helical" evidence="5">
    <location>
        <begin position="51"/>
        <end position="74"/>
    </location>
</feature>
<feature type="transmembrane region" description="Helical" evidence="5">
    <location>
        <begin position="151"/>
        <end position="175"/>
    </location>
</feature>
<feature type="transmembrane region" description="Helical" evidence="5">
    <location>
        <begin position="111"/>
        <end position="131"/>
    </location>
</feature>
<dbReference type="Pfam" id="PF01925">
    <property type="entry name" value="TauE"/>
    <property type="match status" value="1"/>
</dbReference>
<keyword evidence="3 5" id="KW-1133">Transmembrane helix</keyword>
<feature type="transmembrane region" description="Helical" evidence="5">
    <location>
        <begin position="86"/>
        <end position="104"/>
    </location>
</feature>
<proteinExistence type="predicted"/>
<sequence>MELEFLYFLVSLLITGIFSGLIAGLLGVGGGLIVIPVVFYILNFYNFSKDIIMHVAIASSLGVIFITSLSSMYAHYKLKNIDANVVKKWFIGVVFGSIFGAIFASSIDGNILVVIFGAIASIVAISMLLNINIVLANDIPRNFFLNNSISFLIGCFSVLIGIGGGSFSVPTLTAFGKEIHRAVGTSACIGFLIALPGFITYVSTGWVIEGLPKYSLGYVSLPIVLTVASVSVLTAPLGAKLSNRANKNTLKKIFAIFLLLICISLVIDQFY</sequence>
<feature type="transmembrane region" description="Helical" evidence="5">
    <location>
        <begin position="249"/>
        <end position="267"/>
    </location>
</feature>
<evidence type="ECO:0008006" key="7">
    <source>
        <dbReference type="Google" id="ProtNLM"/>
    </source>
</evidence>
<protein>
    <recommendedName>
        <fullName evidence="7">Membrane transporter protein</fullName>
    </recommendedName>
</protein>
<accession>A0A381U1M6</accession>
<dbReference type="PANTHER" id="PTHR43483">
    <property type="entry name" value="MEMBRANE TRANSPORTER PROTEIN HI_0806-RELATED"/>
    <property type="match status" value="1"/>
</dbReference>
<evidence type="ECO:0000313" key="6">
    <source>
        <dbReference type="EMBL" id="SVA21167.1"/>
    </source>
</evidence>
<comment type="subcellular location">
    <subcellularLocation>
        <location evidence="1">Membrane</location>
        <topology evidence="1">Multi-pass membrane protein</topology>
    </subcellularLocation>
</comment>
<reference evidence="6" key="1">
    <citation type="submission" date="2018-05" db="EMBL/GenBank/DDBJ databases">
        <authorList>
            <person name="Lanie J.A."/>
            <person name="Ng W.-L."/>
            <person name="Kazmierczak K.M."/>
            <person name="Andrzejewski T.M."/>
            <person name="Davidsen T.M."/>
            <person name="Wayne K.J."/>
            <person name="Tettelin H."/>
            <person name="Glass J.I."/>
            <person name="Rusch D."/>
            <person name="Podicherti R."/>
            <person name="Tsui H.-C.T."/>
            <person name="Winkler M.E."/>
        </authorList>
    </citation>
    <scope>NUCLEOTIDE SEQUENCE</scope>
</reference>
<dbReference type="InterPro" id="IPR002781">
    <property type="entry name" value="TM_pro_TauE-like"/>
</dbReference>
<keyword evidence="2 5" id="KW-0812">Transmembrane</keyword>
<dbReference type="EMBL" id="UINC01005412">
    <property type="protein sequence ID" value="SVA21167.1"/>
    <property type="molecule type" value="Genomic_DNA"/>
</dbReference>